<accession>A0AAN7ZHC1</accession>
<keyword evidence="3" id="KW-1185">Reference proteome</keyword>
<comment type="caution">
    <text evidence="2">The sequence shown here is derived from an EMBL/GenBank/DDBJ whole genome shotgun (WGS) entry which is preliminary data.</text>
</comment>
<organism evidence="2 3">
    <name type="scientific">Pyrocoelia pectoralis</name>
    <dbReference type="NCBI Taxonomy" id="417401"/>
    <lineage>
        <taxon>Eukaryota</taxon>
        <taxon>Metazoa</taxon>
        <taxon>Ecdysozoa</taxon>
        <taxon>Arthropoda</taxon>
        <taxon>Hexapoda</taxon>
        <taxon>Insecta</taxon>
        <taxon>Pterygota</taxon>
        <taxon>Neoptera</taxon>
        <taxon>Endopterygota</taxon>
        <taxon>Coleoptera</taxon>
        <taxon>Polyphaga</taxon>
        <taxon>Elateriformia</taxon>
        <taxon>Elateroidea</taxon>
        <taxon>Lampyridae</taxon>
        <taxon>Lampyrinae</taxon>
        <taxon>Pyrocoelia</taxon>
    </lineage>
</organism>
<sequence>MYVIDGMAYFQALTNILETFGELAEVVLSRFPQCSRIDFVTDTYLDVSIKNIERQRRGCGDTFLIRGPKTKIPRDWKKFLANGKNREQLVNLLHNEWAQHKYAHYLHGRNLYLSHSNKCTYFTSEDGLTIKHTTQEDLCSSQEEADTKIILHCFHASKYCQDNSPIRVRSPDTDVFMLLIRYASNIENIVFFDKETGNKRRVINVTAISHNLGVEMSHAMLNVHALSGCDTTSSFVRHGKLSVKSKLEKFSKFVPILTSLGASPTITDTLLTGLEEFVCCLYSNKEYTNINKLRFDLFSQKYAPTTAFSLLNNKGVDLSLLPPCKTSLENHIKRVNYQCYVWNNAHVAKPWIPTPVGHGWKLENGELKFDWIKGDPLPPELLDVPETFEPDEFEDEGEPEILNLDDIINEDEENDS</sequence>
<evidence type="ECO:0000313" key="2">
    <source>
        <dbReference type="EMBL" id="KAK5643967.1"/>
    </source>
</evidence>
<evidence type="ECO:0000313" key="3">
    <source>
        <dbReference type="Proteomes" id="UP001329430"/>
    </source>
</evidence>
<dbReference type="EMBL" id="JAVRBK010000005">
    <property type="protein sequence ID" value="KAK5643967.1"/>
    <property type="molecule type" value="Genomic_DNA"/>
</dbReference>
<name>A0AAN7ZHC1_9COLE</name>
<reference evidence="2 3" key="1">
    <citation type="journal article" date="2024" name="Insects">
        <title>An Improved Chromosome-Level Genome Assembly of the Firefly Pyrocoelia pectoralis.</title>
        <authorList>
            <person name="Fu X."/>
            <person name="Meyer-Rochow V.B."/>
            <person name="Ballantyne L."/>
            <person name="Zhu X."/>
        </authorList>
    </citation>
    <scope>NUCLEOTIDE SEQUENCE [LARGE SCALE GENOMIC DNA]</scope>
    <source>
        <strain evidence="2">XCY_ONT2</strain>
    </source>
</reference>
<evidence type="ECO:0000256" key="1">
    <source>
        <dbReference type="SAM" id="MobiDB-lite"/>
    </source>
</evidence>
<protein>
    <submittedName>
        <fullName evidence="2">Uncharacterized protein</fullName>
    </submittedName>
</protein>
<dbReference type="AlphaFoldDB" id="A0AAN7ZHC1"/>
<feature type="compositionally biased region" description="Acidic residues" evidence="1">
    <location>
        <begin position="407"/>
        <end position="416"/>
    </location>
</feature>
<dbReference type="PANTHER" id="PTHR46704">
    <property type="entry name" value="CXC DOMAIN-CONTAINING PROTEIN-RELATED"/>
    <property type="match status" value="1"/>
</dbReference>
<dbReference type="Proteomes" id="UP001329430">
    <property type="component" value="Chromosome 5"/>
</dbReference>
<proteinExistence type="predicted"/>
<dbReference type="PANTHER" id="PTHR46704:SF9">
    <property type="entry name" value="BHLH DOMAIN-CONTAINING PROTEIN"/>
    <property type="match status" value="1"/>
</dbReference>
<feature type="compositionally biased region" description="Acidic residues" evidence="1">
    <location>
        <begin position="390"/>
        <end position="399"/>
    </location>
</feature>
<gene>
    <name evidence="2" type="ORF">RI129_007812</name>
</gene>
<feature type="region of interest" description="Disordered" evidence="1">
    <location>
        <begin position="390"/>
        <end position="416"/>
    </location>
</feature>